<dbReference type="EMBL" id="MFIE01000029">
    <property type="protein sequence ID" value="OGF82180.1"/>
    <property type="molecule type" value="Genomic_DNA"/>
</dbReference>
<comment type="caution">
    <text evidence="5">The sequence shown here is derived from an EMBL/GenBank/DDBJ whole genome shotgun (WGS) entry which is preliminary data.</text>
</comment>
<reference evidence="5 6" key="1">
    <citation type="journal article" date="2016" name="Nat. Commun.">
        <title>Thousands of microbial genomes shed light on interconnected biogeochemical processes in an aquifer system.</title>
        <authorList>
            <person name="Anantharaman K."/>
            <person name="Brown C.T."/>
            <person name="Hug L.A."/>
            <person name="Sharon I."/>
            <person name="Castelle C.J."/>
            <person name="Probst A.J."/>
            <person name="Thomas B.C."/>
            <person name="Singh A."/>
            <person name="Wilkins M.J."/>
            <person name="Karaoz U."/>
            <person name="Brodie E.L."/>
            <person name="Williams K.H."/>
            <person name="Hubbard S.S."/>
            <person name="Banfield J.F."/>
        </authorList>
    </citation>
    <scope>NUCLEOTIDE SEQUENCE [LARGE SCALE GENOMIC DNA]</scope>
</reference>
<dbReference type="Proteomes" id="UP000178684">
    <property type="component" value="Unassembled WGS sequence"/>
</dbReference>
<dbReference type="PANTHER" id="PTHR20982">
    <property type="entry name" value="RIBOSOME RECYCLING FACTOR"/>
    <property type="match status" value="1"/>
</dbReference>
<keyword evidence="2" id="KW-0648">Protein biosynthesis</keyword>
<dbReference type="InterPro" id="IPR023584">
    <property type="entry name" value="Ribosome_recyc_fac_dom"/>
</dbReference>
<dbReference type="InterPro" id="IPR002661">
    <property type="entry name" value="Ribosome_recyc_fac"/>
</dbReference>
<evidence type="ECO:0000256" key="3">
    <source>
        <dbReference type="SAM" id="Coils"/>
    </source>
</evidence>
<evidence type="ECO:0000313" key="6">
    <source>
        <dbReference type="Proteomes" id="UP000178684"/>
    </source>
</evidence>
<dbReference type="SUPFAM" id="SSF55194">
    <property type="entry name" value="Ribosome recycling factor, RRF"/>
    <property type="match status" value="1"/>
</dbReference>
<accession>A0A1F5X2S7</accession>
<evidence type="ECO:0000256" key="1">
    <source>
        <dbReference type="ARBA" id="ARBA00005912"/>
    </source>
</evidence>
<sequence>MNYDFKKLEEKTLALAKHFESDIASLRTGRATPALLENIPVEAYGAKNSLKNVASLTVEDAKTLLIQPWDKGLMESISKAIEASNVGAQPIAAKDAIRISFPPLTEERRKSLIKVLKDKMEEARISMRQIRDETWKDIQDKEKAKTISEDDKFRYKEEMEKKIKEGGDKLDQIAAKKEKEIME</sequence>
<dbReference type="Gene3D" id="3.30.1360.40">
    <property type="match status" value="1"/>
</dbReference>
<dbReference type="FunFam" id="3.30.1360.40:FF:000001">
    <property type="entry name" value="Ribosome-recycling factor"/>
    <property type="match status" value="1"/>
</dbReference>
<dbReference type="Pfam" id="PF01765">
    <property type="entry name" value="RRF"/>
    <property type="match status" value="1"/>
</dbReference>
<comment type="similarity">
    <text evidence="1">Belongs to the RRF family.</text>
</comment>
<feature type="coiled-coil region" evidence="3">
    <location>
        <begin position="113"/>
        <end position="176"/>
    </location>
</feature>
<organism evidence="5 6">
    <name type="scientific">Candidatus Giovannonibacteria bacterium RIFCSPLOWO2_01_FULL_46_13</name>
    <dbReference type="NCBI Taxonomy" id="1798352"/>
    <lineage>
        <taxon>Bacteria</taxon>
        <taxon>Candidatus Giovannoniibacteriota</taxon>
    </lineage>
</organism>
<evidence type="ECO:0000313" key="5">
    <source>
        <dbReference type="EMBL" id="OGF82180.1"/>
    </source>
</evidence>
<dbReference type="PANTHER" id="PTHR20982:SF3">
    <property type="entry name" value="MITOCHONDRIAL RIBOSOME RECYCLING FACTOR PSEUDO 1"/>
    <property type="match status" value="1"/>
</dbReference>
<evidence type="ECO:0000256" key="2">
    <source>
        <dbReference type="ARBA" id="ARBA00022917"/>
    </source>
</evidence>
<gene>
    <name evidence="5" type="ORF">A3B18_01885</name>
</gene>
<dbReference type="NCBIfam" id="TIGR00496">
    <property type="entry name" value="frr"/>
    <property type="match status" value="1"/>
</dbReference>
<proteinExistence type="inferred from homology"/>
<dbReference type="Gene3D" id="1.10.132.20">
    <property type="entry name" value="Ribosome-recycling factor"/>
    <property type="match status" value="1"/>
</dbReference>
<keyword evidence="3" id="KW-0175">Coiled coil</keyword>
<protein>
    <submittedName>
        <fullName evidence="5">Ribosome recycling factor</fullName>
    </submittedName>
</protein>
<evidence type="ECO:0000259" key="4">
    <source>
        <dbReference type="Pfam" id="PF01765"/>
    </source>
</evidence>
<dbReference type="GO" id="GO:0043023">
    <property type="term" value="F:ribosomal large subunit binding"/>
    <property type="evidence" value="ECO:0007669"/>
    <property type="project" value="TreeGrafter"/>
</dbReference>
<dbReference type="InterPro" id="IPR036191">
    <property type="entry name" value="RRF_sf"/>
</dbReference>
<dbReference type="AlphaFoldDB" id="A0A1F5X2S7"/>
<name>A0A1F5X2S7_9BACT</name>
<feature type="domain" description="Ribosome recycling factor" evidence="4">
    <location>
        <begin position="19"/>
        <end position="182"/>
    </location>
</feature>
<dbReference type="GO" id="GO:0006412">
    <property type="term" value="P:translation"/>
    <property type="evidence" value="ECO:0007669"/>
    <property type="project" value="UniProtKB-KW"/>
</dbReference>